<evidence type="ECO:0000313" key="1">
    <source>
        <dbReference type="EMBL" id="JAE01949.1"/>
    </source>
</evidence>
<dbReference type="AlphaFoldDB" id="A0A0A9ESF8"/>
<dbReference type="EMBL" id="GBRH01195947">
    <property type="protein sequence ID" value="JAE01949.1"/>
    <property type="molecule type" value="Transcribed_RNA"/>
</dbReference>
<accession>A0A0A9ESF8</accession>
<reference evidence="1" key="1">
    <citation type="submission" date="2014-09" db="EMBL/GenBank/DDBJ databases">
        <authorList>
            <person name="Magalhaes I.L.F."/>
            <person name="Oliveira U."/>
            <person name="Santos F.R."/>
            <person name="Vidigal T.H.D.A."/>
            <person name="Brescovit A.D."/>
            <person name="Santos A.J."/>
        </authorList>
    </citation>
    <scope>NUCLEOTIDE SEQUENCE</scope>
    <source>
        <tissue evidence="1">Shoot tissue taken approximately 20 cm above the soil surface</tissue>
    </source>
</reference>
<name>A0A0A9ESF8_ARUDO</name>
<protein>
    <submittedName>
        <fullName evidence="1">Uncharacterized protein</fullName>
    </submittedName>
</protein>
<reference evidence="1" key="2">
    <citation type="journal article" date="2015" name="Data Brief">
        <title>Shoot transcriptome of the giant reed, Arundo donax.</title>
        <authorList>
            <person name="Barrero R.A."/>
            <person name="Guerrero F.D."/>
            <person name="Moolhuijzen P."/>
            <person name="Goolsby J.A."/>
            <person name="Tidwell J."/>
            <person name="Bellgard S.E."/>
            <person name="Bellgard M.I."/>
        </authorList>
    </citation>
    <scope>NUCLEOTIDE SEQUENCE</scope>
    <source>
        <tissue evidence="1">Shoot tissue taken approximately 20 cm above the soil surface</tissue>
    </source>
</reference>
<proteinExistence type="predicted"/>
<organism evidence="1">
    <name type="scientific">Arundo donax</name>
    <name type="common">Giant reed</name>
    <name type="synonym">Donax arundinaceus</name>
    <dbReference type="NCBI Taxonomy" id="35708"/>
    <lineage>
        <taxon>Eukaryota</taxon>
        <taxon>Viridiplantae</taxon>
        <taxon>Streptophyta</taxon>
        <taxon>Embryophyta</taxon>
        <taxon>Tracheophyta</taxon>
        <taxon>Spermatophyta</taxon>
        <taxon>Magnoliopsida</taxon>
        <taxon>Liliopsida</taxon>
        <taxon>Poales</taxon>
        <taxon>Poaceae</taxon>
        <taxon>PACMAD clade</taxon>
        <taxon>Arundinoideae</taxon>
        <taxon>Arundineae</taxon>
        <taxon>Arundo</taxon>
    </lineage>
</organism>
<sequence>MSLLSLCSLSISISILFLSLLVFSLWFEQRHVSVNAKIWLGPLTMAGAESWCSKRKRKHALR</sequence>